<reference evidence="2" key="1">
    <citation type="journal article" date="2019" name="Int. J. Syst. Evol. Microbiol.">
        <title>The Global Catalogue of Microorganisms (GCM) 10K type strain sequencing project: providing services to taxonomists for standard genome sequencing and annotation.</title>
        <authorList>
            <consortium name="The Broad Institute Genomics Platform"/>
            <consortium name="The Broad Institute Genome Sequencing Center for Infectious Disease"/>
            <person name="Wu L."/>
            <person name="Ma J."/>
        </authorList>
    </citation>
    <scope>NUCLEOTIDE SEQUENCE [LARGE SCALE GENOMIC DNA]</scope>
    <source>
        <strain evidence="2">CGMCC 4.7677</strain>
    </source>
</reference>
<dbReference type="Proteomes" id="UP000605897">
    <property type="component" value="Unassembled WGS sequence"/>
</dbReference>
<comment type="caution">
    <text evidence="1">The sequence shown here is derived from an EMBL/GenBank/DDBJ whole genome shotgun (WGS) entry which is preliminary data.</text>
</comment>
<protein>
    <submittedName>
        <fullName evidence="1">Uncharacterized protein</fullName>
    </submittedName>
</protein>
<keyword evidence="2" id="KW-1185">Reference proteome</keyword>
<name>A0ABQ3J8G3_9PSEU</name>
<accession>A0ABQ3J8G3</accession>
<sequence length="78" mass="8367">MIGMAVVVEPVVTREKLLALLAEQHEQSALDYKTSLNLGKGHARDVVELAKDCAAMRAEPLGGYILIGRTTTATLCLT</sequence>
<dbReference type="EMBL" id="BNAU01000004">
    <property type="protein sequence ID" value="GHF04191.1"/>
    <property type="molecule type" value="Genomic_DNA"/>
</dbReference>
<gene>
    <name evidence="1" type="ORF">GCM10017786_42490</name>
</gene>
<proteinExistence type="predicted"/>
<organism evidence="1 2">
    <name type="scientific">Amycolatopsis deserti</name>
    <dbReference type="NCBI Taxonomy" id="185696"/>
    <lineage>
        <taxon>Bacteria</taxon>
        <taxon>Bacillati</taxon>
        <taxon>Actinomycetota</taxon>
        <taxon>Actinomycetes</taxon>
        <taxon>Pseudonocardiales</taxon>
        <taxon>Pseudonocardiaceae</taxon>
        <taxon>Amycolatopsis</taxon>
    </lineage>
</organism>
<evidence type="ECO:0000313" key="1">
    <source>
        <dbReference type="EMBL" id="GHF04191.1"/>
    </source>
</evidence>
<evidence type="ECO:0000313" key="2">
    <source>
        <dbReference type="Proteomes" id="UP000605897"/>
    </source>
</evidence>